<dbReference type="GO" id="GO:0020037">
    <property type="term" value="F:heme binding"/>
    <property type="evidence" value="ECO:0007669"/>
    <property type="project" value="InterPro"/>
</dbReference>
<dbReference type="SUPFAM" id="SSF48264">
    <property type="entry name" value="Cytochrome P450"/>
    <property type="match status" value="1"/>
</dbReference>
<dbReference type="Gene3D" id="1.10.630.10">
    <property type="entry name" value="Cytochrome P450"/>
    <property type="match status" value="1"/>
</dbReference>
<name>A0AAD6XHR4_9AGAR</name>
<reference evidence="1" key="1">
    <citation type="submission" date="2023-03" db="EMBL/GenBank/DDBJ databases">
        <title>Massive genome expansion in bonnet fungi (Mycena s.s.) driven by repeated elements and novel gene families across ecological guilds.</title>
        <authorList>
            <consortium name="Lawrence Berkeley National Laboratory"/>
            <person name="Harder C.B."/>
            <person name="Miyauchi S."/>
            <person name="Viragh M."/>
            <person name="Kuo A."/>
            <person name="Thoen E."/>
            <person name="Andreopoulos B."/>
            <person name="Lu D."/>
            <person name="Skrede I."/>
            <person name="Drula E."/>
            <person name="Henrissat B."/>
            <person name="Morin E."/>
            <person name="Kohler A."/>
            <person name="Barry K."/>
            <person name="LaButti K."/>
            <person name="Morin E."/>
            <person name="Salamov A."/>
            <person name="Lipzen A."/>
            <person name="Mereny Z."/>
            <person name="Hegedus B."/>
            <person name="Baldrian P."/>
            <person name="Stursova M."/>
            <person name="Weitz H."/>
            <person name="Taylor A."/>
            <person name="Grigoriev I.V."/>
            <person name="Nagy L.G."/>
            <person name="Martin F."/>
            <person name="Kauserud H."/>
        </authorList>
    </citation>
    <scope>NUCLEOTIDE SEQUENCE</scope>
    <source>
        <strain evidence="1">CBHHK173m</strain>
    </source>
</reference>
<dbReference type="Proteomes" id="UP001222325">
    <property type="component" value="Unassembled WGS sequence"/>
</dbReference>
<evidence type="ECO:0000313" key="2">
    <source>
        <dbReference type="Proteomes" id="UP001222325"/>
    </source>
</evidence>
<feature type="non-terminal residue" evidence="1">
    <location>
        <position position="106"/>
    </location>
</feature>
<keyword evidence="2" id="KW-1185">Reference proteome</keyword>
<dbReference type="GO" id="GO:0016705">
    <property type="term" value="F:oxidoreductase activity, acting on paired donors, with incorporation or reduction of molecular oxygen"/>
    <property type="evidence" value="ECO:0007669"/>
    <property type="project" value="InterPro"/>
</dbReference>
<proteinExistence type="predicted"/>
<dbReference type="EMBL" id="JARJCN010000156">
    <property type="protein sequence ID" value="KAJ7066902.1"/>
    <property type="molecule type" value="Genomic_DNA"/>
</dbReference>
<evidence type="ECO:0000313" key="1">
    <source>
        <dbReference type="EMBL" id="KAJ7066902.1"/>
    </source>
</evidence>
<accession>A0AAD6XHR4</accession>
<dbReference type="AlphaFoldDB" id="A0AAD6XHR4"/>
<dbReference type="GO" id="GO:0004497">
    <property type="term" value="F:monooxygenase activity"/>
    <property type="evidence" value="ECO:0007669"/>
    <property type="project" value="InterPro"/>
</dbReference>
<protein>
    <submittedName>
        <fullName evidence="1">Uncharacterized protein</fullName>
    </submittedName>
</protein>
<gene>
    <name evidence="1" type="ORF">B0H15DRAFT_794207</name>
</gene>
<dbReference type="GO" id="GO:0005506">
    <property type="term" value="F:iron ion binding"/>
    <property type="evidence" value="ECO:0007669"/>
    <property type="project" value="InterPro"/>
</dbReference>
<organism evidence="1 2">
    <name type="scientific">Mycena belliarum</name>
    <dbReference type="NCBI Taxonomy" id="1033014"/>
    <lineage>
        <taxon>Eukaryota</taxon>
        <taxon>Fungi</taxon>
        <taxon>Dikarya</taxon>
        <taxon>Basidiomycota</taxon>
        <taxon>Agaricomycotina</taxon>
        <taxon>Agaricomycetes</taxon>
        <taxon>Agaricomycetidae</taxon>
        <taxon>Agaricales</taxon>
        <taxon>Marasmiineae</taxon>
        <taxon>Mycenaceae</taxon>
        <taxon>Mycena</taxon>
    </lineage>
</organism>
<dbReference type="InterPro" id="IPR036396">
    <property type="entry name" value="Cyt_P450_sf"/>
</dbReference>
<comment type="caution">
    <text evidence="1">The sequence shown here is derived from an EMBL/GenBank/DDBJ whole genome shotgun (WGS) entry which is preliminary data.</text>
</comment>
<sequence length="106" mass="11807">PLRAKEIQGYHHCLLTFLEVPRTCLGKWFALAEFTVWRQAVLRNFVFELPGGLETEIGTHHGIIPRPKVVDRSVPMKAHEGQTRLTDASIFIASAVPSQSSLDAQA</sequence>